<keyword evidence="2 4" id="KW-0238">DNA-binding</keyword>
<dbReference type="PANTHER" id="PTHR30055">
    <property type="entry name" value="HTH-TYPE TRANSCRIPTIONAL REGULATOR RUTR"/>
    <property type="match status" value="1"/>
</dbReference>
<keyword evidence="3" id="KW-0804">Transcription</keyword>
<evidence type="ECO:0000313" key="7">
    <source>
        <dbReference type="Proteomes" id="UP000198923"/>
    </source>
</evidence>
<organism evidence="6 7">
    <name type="scientific">Sinosporangium album</name>
    <dbReference type="NCBI Taxonomy" id="504805"/>
    <lineage>
        <taxon>Bacteria</taxon>
        <taxon>Bacillati</taxon>
        <taxon>Actinomycetota</taxon>
        <taxon>Actinomycetes</taxon>
        <taxon>Streptosporangiales</taxon>
        <taxon>Streptosporangiaceae</taxon>
        <taxon>Sinosporangium</taxon>
    </lineage>
</organism>
<name>A0A1G8L256_9ACTN</name>
<dbReference type="AlphaFoldDB" id="A0A1G8L256"/>
<dbReference type="OrthoDB" id="3218408at2"/>
<accession>A0A1G8L256</accession>
<reference evidence="6 7" key="1">
    <citation type="submission" date="2016-10" db="EMBL/GenBank/DDBJ databases">
        <authorList>
            <person name="de Groot N.N."/>
        </authorList>
    </citation>
    <scope>NUCLEOTIDE SEQUENCE [LARGE SCALE GENOMIC DNA]</scope>
    <source>
        <strain evidence="6 7">CPCC 201354</strain>
    </source>
</reference>
<evidence type="ECO:0000256" key="1">
    <source>
        <dbReference type="ARBA" id="ARBA00023015"/>
    </source>
</evidence>
<dbReference type="SUPFAM" id="SSF46689">
    <property type="entry name" value="Homeodomain-like"/>
    <property type="match status" value="1"/>
</dbReference>
<gene>
    <name evidence="6" type="ORF">SAMN05421505_1604</name>
</gene>
<dbReference type="PANTHER" id="PTHR30055:SF234">
    <property type="entry name" value="HTH-TYPE TRANSCRIPTIONAL REGULATOR BETI"/>
    <property type="match status" value="1"/>
</dbReference>
<feature type="DNA-binding region" description="H-T-H motif" evidence="4">
    <location>
        <begin position="38"/>
        <end position="57"/>
    </location>
</feature>
<sequence>MDMAATKPPGRRSPRLTARDWAASAYDAFTEAGLDAVAVEPVATRLGATKGSFYWHFKDRAALVQAVLDLWLEQTELVIAGLNGVGDPRARLERLFSSVMRNRSWVRIETDLLGKVADPAVSAAVHEAGRRRLDFMAGCLRELGLSANAAHDGALQAYALWIGVLQLTVAAPGLLPSGDEARRFGDATSALLAHLFPTASVERFAGGS</sequence>
<dbReference type="EMBL" id="FNCN01000060">
    <property type="protein sequence ID" value="SDI49762.1"/>
    <property type="molecule type" value="Genomic_DNA"/>
</dbReference>
<dbReference type="Pfam" id="PF00440">
    <property type="entry name" value="TetR_N"/>
    <property type="match status" value="1"/>
</dbReference>
<evidence type="ECO:0000256" key="2">
    <source>
        <dbReference type="ARBA" id="ARBA00023125"/>
    </source>
</evidence>
<evidence type="ECO:0000256" key="3">
    <source>
        <dbReference type="ARBA" id="ARBA00023163"/>
    </source>
</evidence>
<keyword evidence="1" id="KW-0805">Transcription regulation</keyword>
<dbReference type="Proteomes" id="UP000198923">
    <property type="component" value="Unassembled WGS sequence"/>
</dbReference>
<proteinExistence type="predicted"/>
<dbReference type="GO" id="GO:0003700">
    <property type="term" value="F:DNA-binding transcription factor activity"/>
    <property type="evidence" value="ECO:0007669"/>
    <property type="project" value="TreeGrafter"/>
</dbReference>
<keyword evidence="7" id="KW-1185">Reference proteome</keyword>
<dbReference type="STRING" id="504805.SAMN05421505_1604"/>
<evidence type="ECO:0000256" key="4">
    <source>
        <dbReference type="PROSITE-ProRule" id="PRU00335"/>
    </source>
</evidence>
<evidence type="ECO:0000259" key="5">
    <source>
        <dbReference type="PROSITE" id="PS50977"/>
    </source>
</evidence>
<protein>
    <submittedName>
        <fullName evidence="6">DNA-binding transcriptional regulator, AcrR family</fullName>
    </submittedName>
</protein>
<feature type="domain" description="HTH tetR-type" evidence="5">
    <location>
        <begin position="15"/>
        <end position="75"/>
    </location>
</feature>
<dbReference type="GO" id="GO:0000976">
    <property type="term" value="F:transcription cis-regulatory region binding"/>
    <property type="evidence" value="ECO:0007669"/>
    <property type="project" value="TreeGrafter"/>
</dbReference>
<dbReference type="InterPro" id="IPR009057">
    <property type="entry name" value="Homeodomain-like_sf"/>
</dbReference>
<dbReference type="InterPro" id="IPR050109">
    <property type="entry name" value="HTH-type_TetR-like_transc_reg"/>
</dbReference>
<dbReference type="PROSITE" id="PS50977">
    <property type="entry name" value="HTH_TETR_2"/>
    <property type="match status" value="1"/>
</dbReference>
<dbReference type="InterPro" id="IPR001647">
    <property type="entry name" value="HTH_TetR"/>
</dbReference>
<evidence type="ECO:0000313" key="6">
    <source>
        <dbReference type="EMBL" id="SDI49762.1"/>
    </source>
</evidence>
<dbReference type="Gene3D" id="1.10.357.10">
    <property type="entry name" value="Tetracycline Repressor, domain 2"/>
    <property type="match status" value="1"/>
</dbReference>